<dbReference type="Pfam" id="PF13290">
    <property type="entry name" value="CHB_HEX_C_1"/>
    <property type="match status" value="1"/>
</dbReference>
<dbReference type="Proteomes" id="UP000092931">
    <property type="component" value="Chromosome"/>
</dbReference>
<dbReference type="InterPro" id="IPR014044">
    <property type="entry name" value="CAP_dom"/>
</dbReference>
<dbReference type="SUPFAM" id="SSF55797">
    <property type="entry name" value="PR-1-like"/>
    <property type="match status" value="1"/>
</dbReference>
<dbReference type="Pfam" id="PF00395">
    <property type="entry name" value="SLH"/>
    <property type="match status" value="2"/>
</dbReference>
<feature type="signal peptide" evidence="2">
    <location>
        <begin position="1"/>
        <end position="27"/>
    </location>
</feature>
<feature type="chain" id="PRO_5008532847" evidence="2">
    <location>
        <begin position="28"/>
        <end position="603"/>
    </location>
</feature>
<evidence type="ECO:0000313" key="5">
    <source>
        <dbReference type="Proteomes" id="UP000092931"/>
    </source>
</evidence>
<keyword evidence="2" id="KW-0732">Signal</keyword>
<dbReference type="Gene3D" id="3.40.33.10">
    <property type="entry name" value="CAP"/>
    <property type="match status" value="1"/>
</dbReference>
<evidence type="ECO:0000313" key="4">
    <source>
        <dbReference type="EMBL" id="ANX01086.1"/>
    </source>
</evidence>
<protein>
    <submittedName>
        <fullName evidence="4">Dockerin type 1</fullName>
    </submittedName>
</protein>
<dbReference type="InterPro" id="IPR059177">
    <property type="entry name" value="GH29D-like_dom"/>
</dbReference>
<evidence type="ECO:0000256" key="2">
    <source>
        <dbReference type="SAM" id="SignalP"/>
    </source>
</evidence>
<evidence type="ECO:0000259" key="3">
    <source>
        <dbReference type="PROSITE" id="PS51272"/>
    </source>
</evidence>
<name>A0A1B1YK02_THEST</name>
<evidence type="ECO:0000256" key="1">
    <source>
        <dbReference type="ARBA" id="ARBA00022737"/>
    </source>
</evidence>
<dbReference type="CDD" id="cd05379">
    <property type="entry name" value="CAP_bacterial"/>
    <property type="match status" value="1"/>
</dbReference>
<feature type="domain" description="SLH" evidence="3">
    <location>
        <begin position="539"/>
        <end position="603"/>
    </location>
</feature>
<dbReference type="InterPro" id="IPR001119">
    <property type="entry name" value="SLH_dom"/>
</dbReference>
<dbReference type="PROSITE" id="PS51272">
    <property type="entry name" value="SLH"/>
    <property type="match status" value="2"/>
</dbReference>
<dbReference type="Pfam" id="PF00188">
    <property type="entry name" value="CAP"/>
    <property type="match status" value="1"/>
</dbReference>
<sequence>MNRKVKNAFFILFLVCTISVLSLDSLADVTALQERTIEKIRGKYYEKPFRIINAGWENVEYDVEPSSKFPYAAGRVKDKYLQEALNALNFVRYVAGLPDDVYIDETYTNYAQHGAVLLAALDTLTHSPQKPGDMPEKFYETAYKGPSSSNCSYGYNNILSTIFGYMDDSDSSNIDRVGHRRWLLNPPLQKTGFGYCERYSDTYVFDWSRKNAIKYDFIAWPAKNYMPVELMHRNIAWSVNLGDEYDYPSINDVKVILERKNDGKTWVFSRNGISGGDNGYFNVDNNNYGMPKCIIFRPDIDGYEANNIFDVTITGISKGGSPAEIRYTVQMFNLLQPAPVKADKKEGTYLNGMEVALFCETPDADIYYTTDGSIPTPKSNWYMGPIYIDKTTVIKAISYINGEQSEVYTFHYNIEQVSEWAVSDIEKAISLKLIPPSMQKSYRENISRADFCRLAVNFLVQKTGKPIEKLLRENNVSIRYDVFSDTSDKEILAANALGIVKGIGGGRFNPNGLITRQEAAVMLMRTAAVLGITETNGKPQTFADSDEFAEWAKEAIAFVSSLRDKTADKAIMGGVGNGRFSPNGNYTREQSYVTMLRLFNAIE</sequence>
<proteinExistence type="predicted"/>
<keyword evidence="1" id="KW-0677">Repeat</keyword>
<dbReference type="InterPro" id="IPR035940">
    <property type="entry name" value="CAP_sf"/>
</dbReference>
<accession>A0A1B1YK02</accession>
<feature type="domain" description="SLH" evidence="3">
    <location>
        <begin position="474"/>
        <end position="537"/>
    </location>
</feature>
<gene>
    <name evidence="4" type="ORF">CSTERLE_05600</name>
</gene>
<reference evidence="4 5" key="1">
    <citation type="submission" date="2016-02" db="EMBL/GenBank/DDBJ databases">
        <title>Comparison of Clostridium stercorarium subspecies using comparative genomics and transcriptomics.</title>
        <authorList>
            <person name="Schellenberg J."/>
            <person name="Thallinger G."/>
            <person name="Levin D.B."/>
            <person name="Zhang X."/>
            <person name="Alvare G."/>
            <person name="Fristensky B."/>
            <person name="Sparling R."/>
        </authorList>
    </citation>
    <scope>NUCLEOTIDE SEQUENCE [LARGE SCALE GENOMIC DNA]</scope>
    <source>
        <strain evidence="4 5">DSM 9219</strain>
    </source>
</reference>
<dbReference type="AlphaFoldDB" id="A0A1B1YK02"/>
<dbReference type="RefSeq" id="WP_065820707.1">
    <property type="nucleotide sequence ID" value="NZ_CP014673.1"/>
</dbReference>
<organism evidence="4 5">
    <name type="scientific">Thermoclostridium stercorarium subsp. leptospartum DSM 9219</name>
    <dbReference type="NCBI Taxonomy" id="1346611"/>
    <lineage>
        <taxon>Bacteria</taxon>
        <taxon>Bacillati</taxon>
        <taxon>Bacillota</taxon>
        <taxon>Clostridia</taxon>
        <taxon>Eubacteriales</taxon>
        <taxon>Oscillospiraceae</taxon>
        <taxon>Thermoclostridium</taxon>
    </lineage>
</organism>
<dbReference type="EMBL" id="CP014673">
    <property type="protein sequence ID" value="ANX01086.1"/>
    <property type="molecule type" value="Genomic_DNA"/>
</dbReference>